<feature type="disulfide bond" evidence="6">
    <location>
        <begin position="133"/>
        <end position="137"/>
    </location>
</feature>
<dbReference type="SUPFAM" id="SSF50630">
    <property type="entry name" value="Acid proteases"/>
    <property type="match status" value="1"/>
</dbReference>
<evidence type="ECO:0000313" key="10">
    <source>
        <dbReference type="EMBL" id="THH12232.1"/>
    </source>
</evidence>
<dbReference type="InterPro" id="IPR034164">
    <property type="entry name" value="Pepsin-like_dom"/>
</dbReference>
<feature type="active site" evidence="5">
    <location>
        <position position="120"/>
    </location>
</feature>
<dbReference type="AlphaFoldDB" id="A0A4S4LJK0"/>
<keyword evidence="4 7" id="KW-0378">Hydrolase</keyword>
<dbReference type="PANTHER" id="PTHR47966">
    <property type="entry name" value="BETA-SITE APP-CLEAVING ENZYME, ISOFORM A-RELATED"/>
    <property type="match status" value="1"/>
</dbReference>
<keyword evidence="6" id="KW-1015">Disulfide bond</keyword>
<name>A0A4S4LJK0_9AGAM</name>
<dbReference type="InterPro" id="IPR001461">
    <property type="entry name" value="Aspartic_peptidase_A1"/>
</dbReference>
<dbReference type="CDD" id="cd05471">
    <property type="entry name" value="pepsin_like"/>
    <property type="match status" value="1"/>
</dbReference>
<feature type="chain" id="PRO_5020770650" description="Peptidase A1 domain-containing protein" evidence="8">
    <location>
        <begin position="19"/>
        <end position="414"/>
    </location>
</feature>
<reference evidence="10 11" key="1">
    <citation type="submission" date="2019-02" db="EMBL/GenBank/DDBJ databases">
        <title>Genome sequencing of the rare red list fungi Phellinidium pouzarii.</title>
        <authorList>
            <person name="Buettner E."/>
            <person name="Kellner H."/>
        </authorList>
    </citation>
    <scope>NUCLEOTIDE SEQUENCE [LARGE SCALE GENOMIC DNA]</scope>
    <source>
        <strain evidence="10 11">DSM 108285</strain>
    </source>
</reference>
<evidence type="ECO:0000256" key="4">
    <source>
        <dbReference type="ARBA" id="ARBA00022801"/>
    </source>
</evidence>
<dbReference type="InterPro" id="IPR001969">
    <property type="entry name" value="Aspartic_peptidase_AS"/>
</dbReference>
<evidence type="ECO:0000256" key="8">
    <source>
        <dbReference type="SAM" id="SignalP"/>
    </source>
</evidence>
<dbReference type="OrthoDB" id="15189at2759"/>
<dbReference type="PROSITE" id="PS51767">
    <property type="entry name" value="PEPTIDASE_A1"/>
    <property type="match status" value="1"/>
</dbReference>
<comment type="similarity">
    <text evidence="1 7">Belongs to the peptidase A1 family.</text>
</comment>
<evidence type="ECO:0000256" key="1">
    <source>
        <dbReference type="ARBA" id="ARBA00007447"/>
    </source>
</evidence>
<organism evidence="10 11">
    <name type="scientific">Phellinidium pouzarii</name>
    <dbReference type="NCBI Taxonomy" id="167371"/>
    <lineage>
        <taxon>Eukaryota</taxon>
        <taxon>Fungi</taxon>
        <taxon>Dikarya</taxon>
        <taxon>Basidiomycota</taxon>
        <taxon>Agaricomycotina</taxon>
        <taxon>Agaricomycetes</taxon>
        <taxon>Hymenochaetales</taxon>
        <taxon>Hymenochaetaceae</taxon>
        <taxon>Phellinidium</taxon>
    </lineage>
</organism>
<evidence type="ECO:0000256" key="5">
    <source>
        <dbReference type="PIRSR" id="PIRSR601461-1"/>
    </source>
</evidence>
<evidence type="ECO:0000256" key="6">
    <source>
        <dbReference type="PIRSR" id="PIRSR601461-2"/>
    </source>
</evidence>
<sequence length="414" mass="43602">MQIKLATALTLLPFLVSATPTSSSAESARRISLSKRSSLTKDGVVDINALHSHVANVQGKIARGFANYERNTGRMHPNYYSSALHKRSTGTVKLTDDKAQLWYGSVSVGTPSITYTVDFDTGSSDFFLPGSKCGSTCLSHKKYDTSSSSTAKDVGKTFSLAYGDGSTVSGEQFTDTVTLGGLTATKQRVGAAIEYSSGFESSEFPPDGLLGMGFQSISDYNSPPVFQTLVSQGKTSSSEFGFTMLTSGSELYIGGIDTSKFLGSLTYTPVTQEGYWQIKLGGASVGSKSVFSGSVDAIVDTGTTLLIGDSVSVKKIYERIPGSEDASSTVGDGFYTVPCNAVPSNIAMELGEKKFSISASTFNLGAVSSGSNDCVGGIIADDSVGFWILGDVFLSNVYTSFDFANARVGFAELR</sequence>
<dbReference type="Proteomes" id="UP000308199">
    <property type="component" value="Unassembled WGS sequence"/>
</dbReference>
<dbReference type="EMBL" id="SGPK01000002">
    <property type="protein sequence ID" value="THH12232.1"/>
    <property type="molecule type" value="Genomic_DNA"/>
</dbReference>
<dbReference type="PRINTS" id="PR00792">
    <property type="entry name" value="PEPSIN"/>
</dbReference>
<evidence type="ECO:0000259" key="9">
    <source>
        <dbReference type="PROSITE" id="PS51767"/>
    </source>
</evidence>
<dbReference type="FunFam" id="2.40.70.10:FF:000115">
    <property type="entry name" value="Lysosomal aspartic protease"/>
    <property type="match status" value="1"/>
</dbReference>
<evidence type="ECO:0000313" key="11">
    <source>
        <dbReference type="Proteomes" id="UP000308199"/>
    </source>
</evidence>
<dbReference type="PANTHER" id="PTHR47966:SF57">
    <property type="entry name" value="PEPTIDASE A1 DOMAIN-CONTAINING PROTEIN"/>
    <property type="match status" value="1"/>
</dbReference>
<keyword evidence="11" id="KW-1185">Reference proteome</keyword>
<feature type="domain" description="Peptidase A1" evidence="9">
    <location>
        <begin position="102"/>
        <end position="411"/>
    </location>
</feature>
<feature type="active site" evidence="5">
    <location>
        <position position="300"/>
    </location>
</feature>
<evidence type="ECO:0000256" key="7">
    <source>
        <dbReference type="RuleBase" id="RU000454"/>
    </source>
</evidence>
<dbReference type="Gene3D" id="2.40.70.10">
    <property type="entry name" value="Acid Proteases"/>
    <property type="match status" value="2"/>
</dbReference>
<keyword evidence="8" id="KW-0732">Signal</keyword>
<protein>
    <recommendedName>
        <fullName evidence="9">Peptidase A1 domain-containing protein</fullName>
    </recommendedName>
</protein>
<gene>
    <name evidence="10" type="ORF">EW145_g105</name>
</gene>
<keyword evidence="3 7" id="KW-0064">Aspartyl protease</keyword>
<dbReference type="GO" id="GO:0004190">
    <property type="term" value="F:aspartic-type endopeptidase activity"/>
    <property type="evidence" value="ECO:0007669"/>
    <property type="project" value="UniProtKB-KW"/>
</dbReference>
<feature type="signal peptide" evidence="8">
    <location>
        <begin position="1"/>
        <end position="18"/>
    </location>
</feature>
<dbReference type="Pfam" id="PF00026">
    <property type="entry name" value="Asp"/>
    <property type="match status" value="1"/>
</dbReference>
<dbReference type="GO" id="GO:0006508">
    <property type="term" value="P:proteolysis"/>
    <property type="evidence" value="ECO:0007669"/>
    <property type="project" value="UniProtKB-KW"/>
</dbReference>
<dbReference type="InterPro" id="IPR033121">
    <property type="entry name" value="PEPTIDASE_A1"/>
</dbReference>
<dbReference type="PROSITE" id="PS00141">
    <property type="entry name" value="ASP_PROTEASE"/>
    <property type="match status" value="1"/>
</dbReference>
<accession>A0A4S4LJK0</accession>
<keyword evidence="2 7" id="KW-0645">Protease</keyword>
<evidence type="ECO:0000256" key="2">
    <source>
        <dbReference type="ARBA" id="ARBA00022670"/>
    </source>
</evidence>
<proteinExistence type="inferred from homology"/>
<dbReference type="InterPro" id="IPR021109">
    <property type="entry name" value="Peptidase_aspartic_dom_sf"/>
</dbReference>
<evidence type="ECO:0000256" key="3">
    <source>
        <dbReference type="ARBA" id="ARBA00022750"/>
    </source>
</evidence>
<comment type="caution">
    <text evidence="10">The sequence shown here is derived from an EMBL/GenBank/DDBJ whole genome shotgun (WGS) entry which is preliminary data.</text>
</comment>